<dbReference type="Pfam" id="PF09864">
    <property type="entry name" value="MliC"/>
    <property type="match status" value="1"/>
</dbReference>
<dbReference type="AlphaFoldDB" id="A0A562D6W3"/>
<evidence type="ECO:0000256" key="2">
    <source>
        <dbReference type="ARBA" id="ARBA00023136"/>
    </source>
</evidence>
<feature type="chain" id="PRO_5022227466" evidence="6">
    <location>
        <begin position="24"/>
        <end position="137"/>
    </location>
</feature>
<dbReference type="Proteomes" id="UP000321583">
    <property type="component" value="Unassembled WGS sequence"/>
</dbReference>
<evidence type="ECO:0000256" key="3">
    <source>
        <dbReference type="ARBA" id="ARBA00023139"/>
    </source>
</evidence>
<dbReference type="InterPro" id="IPR018660">
    <property type="entry name" value="MliC"/>
</dbReference>
<keyword evidence="4" id="KW-0449">Lipoprotein</keyword>
<evidence type="ECO:0000259" key="7">
    <source>
        <dbReference type="Pfam" id="PF09864"/>
    </source>
</evidence>
<feature type="domain" description="C-type lysozyme inhibitor" evidence="7">
    <location>
        <begin position="62"/>
        <end position="126"/>
    </location>
</feature>
<evidence type="ECO:0000256" key="6">
    <source>
        <dbReference type="SAM" id="SignalP"/>
    </source>
</evidence>
<comment type="caution">
    <text evidence="8">The sequence shown here is derived from an EMBL/GenBank/DDBJ whole genome shotgun (WGS) entry which is preliminary data.</text>
</comment>
<reference evidence="8 9" key="1">
    <citation type="submission" date="2019-07" db="EMBL/GenBank/DDBJ databases">
        <title>Genome sequencing of lignin-degrading bacterial isolates.</title>
        <authorList>
            <person name="Gladden J."/>
        </authorList>
    </citation>
    <scope>NUCLEOTIDE SEQUENCE [LARGE SCALE GENOMIC DNA]</scope>
    <source>
        <strain evidence="8 9">J19</strain>
    </source>
</reference>
<evidence type="ECO:0000256" key="1">
    <source>
        <dbReference type="ARBA" id="ARBA00022729"/>
    </source>
</evidence>
<proteinExistence type="predicted"/>
<evidence type="ECO:0000313" key="8">
    <source>
        <dbReference type="EMBL" id="TWH05463.1"/>
    </source>
</evidence>
<dbReference type="EMBL" id="VLJS01000091">
    <property type="protein sequence ID" value="TWH05463.1"/>
    <property type="molecule type" value="Genomic_DNA"/>
</dbReference>
<feature type="region of interest" description="Disordered" evidence="5">
    <location>
        <begin position="23"/>
        <end position="57"/>
    </location>
</feature>
<feature type="compositionally biased region" description="Low complexity" evidence="5">
    <location>
        <begin position="35"/>
        <end position="54"/>
    </location>
</feature>
<dbReference type="InterPro" id="IPR036328">
    <property type="entry name" value="MliC_sf"/>
</dbReference>
<dbReference type="RefSeq" id="WP_084220816.1">
    <property type="nucleotide sequence ID" value="NZ_VLJS01000091.1"/>
</dbReference>
<keyword evidence="3" id="KW-0564">Palmitate</keyword>
<dbReference type="Gene3D" id="2.40.128.200">
    <property type="match status" value="1"/>
</dbReference>
<accession>A0A562D6W3</accession>
<organism evidence="8 9">
    <name type="scientific">Pseudoxanthomonas taiwanensis J19</name>
    <dbReference type="NCBI Taxonomy" id="935569"/>
    <lineage>
        <taxon>Bacteria</taxon>
        <taxon>Pseudomonadati</taxon>
        <taxon>Pseudomonadota</taxon>
        <taxon>Gammaproteobacteria</taxon>
        <taxon>Lysobacterales</taxon>
        <taxon>Lysobacteraceae</taxon>
        <taxon>Pseudoxanthomonas</taxon>
    </lineage>
</organism>
<evidence type="ECO:0000256" key="4">
    <source>
        <dbReference type="ARBA" id="ARBA00023288"/>
    </source>
</evidence>
<gene>
    <name evidence="8" type="ORF">L613_000600000560</name>
</gene>
<dbReference type="OrthoDB" id="5348860at2"/>
<keyword evidence="2" id="KW-0472">Membrane</keyword>
<evidence type="ECO:0000256" key="5">
    <source>
        <dbReference type="SAM" id="MobiDB-lite"/>
    </source>
</evidence>
<sequence>MTRAAYALAPLLALVLAGCQRDAGPAAEAPPPASPAADAAAATGMDPAGPGMPDESVVESRWQCGEQHLSARFDNGAGTVTLTHERGELVLPQARSASGARYADANGNEFWNKGDGATLTLSGQEARQCQEVAAGTG</sequence>
<feature type="signal peptide" evidence="6">
    <location>
        <begin position="1"/>
        <end position="23"/>
    </location>
</feature>
<keyword evidence="1 6" id="KW-0732">Signal</keyword>
<keyword evidence="9" id="KW-1185">Reference proteome</keyword>
<evidence type="ECO:0000313" key="9">
    <source>
        <dbReference type="Proteomes" id="UP000321583"/>
    </source>
</evidence>
<dbReference type="SUPFAM" id="SSF141488">
    <property type="entry name" value="YdhA-like"/>
    <property type="match status" value="1"/>
</dbReference>
<protein>
    <submittedName>
        <fullName evidence="8">Membrane-bound inhibitor of C-type lysozyme</fullName>
    </submittedName>
</protein>
<dbReference type="PROSITE" id="PS51257">
    <property type="entry name" value="PROKAR_LIPOPROTEIN"/>
    <property type="match status" value="1"/>
</dbReference>
<name>A0A562D6W3_9GAMM</name>